<accession>A0A813U595</accession>
<dbReference type="EMBL" id="CAJNON010000030">
    <property type="protein sequence ID" value="CAF0823651.1"/>
    <property type="molecule type" value="Genomic_DNA"/>
</dbReference>
<gene>
    <name evidence="1" type="ORF">VCS650_LOCUS5215</name>
</gene>
<protein>
    <submittedName>
        <fullName evidence="1">Uncharacterized protein</fullName>
    </submittedName>
</protein>
<dbReference type="Pfam" id="PF20102">
    <property type="entry name" value="DUF6492"/>
    <property type="match status" value="1"/>
</dbReference>
<dbReference type="InterPro" id="IPR045499">
    <property type="entry name" value="DUF6492"/>
</dbReference>
<dbReference type="AlphaFoldDB" id="A0A813U595"/>
<proteinExistence type="predicted"/>
<evidence type="ECO:0000313" key="1">
    <source>
        <dbReference type="EMBL" id="CAF0823651.1"/>
    </source>
</evidence>
<evidence type="ECO:0000313" key="2">
    <source>
        <dbReference type="Proteomes" id="UP000663891"/>
    </source>
</evidence>
<dbReference type="OrthoDB" id="9999697at2759"/>
<reference evidence="1" key="1">
    <citation type="submission" date="2021-02" db="EMBL/GenBank/DDBJ databases">
        <authorList>
            <person name="Nowell W R."/>
        </authorList>
    </citation>
    <scope>NUCLEOTIDE SEQUENCE</scope>
</reference>
<comment type="caution">
    <text evidence="1">The sequence shown here is derived from an EMBL/GenBank/DDBJ whole genome shotgun (WGS) entry which is preliminary data.</text>
</comment>
<name>A0A813U595_9BILA</name>
<dbReference type="Proteomes" id="UP000663891">
    <property type="component" value="Unassembled WGS sequence"/>
</dbReference>
<sequence>MIIHLNRSRSKRSFICLILFIIILLILNGRPKFIFQSHFHIPWLTDVQLVQSLECTSHDWPDVLQSNDDDYAKQDNRLTIVIVTAQPEFKRLPLTLAALACHLDSHRIFEVIFLTPPKDIHILEPFLSDRQTNHWPWPLSIIPDDHLLKHIHTDSYRLQMIFKLVVSQIIKTEYYMLLDSDCVAIWPIHVEQLLWQSNNNKSLPLYKALYQIEDRFDRIKWWLESEELLKIKPNTCVSNDPLSPTIGVTPIILSKTIALRTLCRLQILYGNRKFLNKLANWALWRVIFDRMWTEYTLYYLTAQCTKTFDTYHFHRSSNLNFYGLSVWWRTDWTSFTRYQLIDLINIGLERRKKEINSTNDSLMNTHSLFTVLQGRQYINPNLYHQLFYPLFIKYLQQQHNTLGLVKILNKMCEQLITK</sequence>
<organism evidence="1 2">
    <name type="scientific">Adineta steineri</name>
    <dbReference type="NCBI Taxonomy" id="433720"/>
    <lineage>
        <taxon>Eukaryota</taxon>
        <taxon>Metazoa</taxon>
        <taxon>Spiralia</taxon>
        <taxon>Gnathifera</taxon>
        <taxon>Rotifera</taxon>
        <taxon>Eurotatoria</taxon>
        <taxon>Bdelloidea</taxon>
        <taxon>Adinetida</taxon>
        <taxon>Adinetidae</taxon>
        <taxon>Adineta</taxon>
    </lineage>
</organism>